<organism evidence="2 3">
    <name type="scientific">Solanum verrucosum</name>
    <dbReference type="NCBI Taxonomy" id="315347"/>
    <lineage>
        <taxon>Eukaryota</taxon>
        <taxon>Viridiplantae</taxon>
        <taxon>Streptophyta</taxon>
        <taxon>Embryophyta</taxon>
        <taxon>Tracheophyta</taxon>
        <taxon>Spermatophyta</taxon>
        <taxon>Magnoliopsida</taxon>
        <taxon>eudicotyledons</taxon>
        <taxon>Gunneridae</taxon>
        <taxon>Pentapetalae</taxon>
        <taxon>asterids</taxon>
        <taxon>lamiids</taxon>
        <taxon>Solanales</taxon>
        <taxon>Solanaceae</taxon>
        <taxon>Solanoideae</taxon>
        <taxon>Solaneae</taxon>
        <taxon>Solanum</taxon>
    </lineage>
</organism>
<proteinExistence type="predicted"/>
<evidence type="ECO:0000259" key="1">
    <source>
        <dbReference type="PROSITE" id="PS51222"/>
    </source>
</evidence>
<protein>
    <recommendedName>
        <fullName evidence="1">DCD domain-containing protein</fullName>
    </recommendedName>
</protein>
<dbReference type="SMART" id="SM00767">
    <property type="entry name" value="DCD"/>
    <property type="match status" value="1"/>
</dbReference>
<gene>
    <name evidence="2" type="ORF">MTR67_028616</name>
</gene>
<keyword evidence="3" id="KW-1185">Reference proteome</keyword>
<dbReference type="PROSITE" id="PS51222">
    <property type="entry name" value="DCD"/>
    <property type="match status" value="1"/>
</dbReference>
<dbReference type="Pfam" id="PF10539">
    <property type="entry name" value="Dev_Cell_Death"/>
    <property type="match status" value="2"/>
</dbReference>
<reference evidence="2" key="1">
    <citation type="submission" date="2023-08" db="EMBL/GenBank/DDBJ databases">
        <title>A de novo genome assembly of Solanum verrucosum Schlechtendal, a Mexican diploid species geographically isolated from the other diploid A-genome species in potato relatives.</title>
        <authorList>
            <person name="Hosaka K."/>
        </authorList>
    </citation>
    <scope>NUCLEOTIDE SEQUENCE</scope>
    <source>
        <tissue evidence="2">Young leaves</tissue>
    </source>
</reference>
<dbReference type="InterPro" id="IPR013989">
    <property type="entry name" value="Dev_and_cell_death_domain"/>
</dbReference>
<dbReference type="EMBL" id="CP133617">
    <property type="protein sequence ID" value="WMV35231.1"/>
    <property type="molecule type" value="Genomic_DNA"/>
</dbReference>
<dbReference type="PANTHER" id="PTHR46444">
    <property type="entry name" value="DCD (DEVELOPMENT AND CELL DEATH) DOMAIN PROTEIN-RELATED"/>
    <property type="match status" value="1"/>
</dbReference>
<evidence type="ECO:0000313" key="3">
    <source>
        <dbReference type="Proteomes" id="UP001234989"/>
    </source>
</evidence>
<accession>A0AAF0RBH4</accession>
<dbReference type="AlphaFoldDB" id="A0AAF0RBH4"/>
<name>A0AAF0RBH4_SOLVR</name>
<feature type="domain" description="DCD" evidence="1">
    <location>
        <begin position="7"/>
        <end position="139"/>
    </location>
</feature>
<dbReference type="PANTHER" id="PTHR46444:SF19">
    <property type="entry name" value="OS02G0745600 PROTEIN"/>
    <property type="match status" value="1"/>
</dbReference>
<sequence length="347" mass="38814">MLCISTTHEYKDSVFLGRNTKHDCYRCRVFGLPSNKQELIKKIKPEAKLFLFDFEAKLLYGVYEATSTGVINLEPLAFGGKFPAQVNQFAVSYLKFCPLLDFLMHDDTYHGFFICFVCGHSTPKLPTQEPTVVLPHFVPLVTQTTNLVYGGRGSLPLGYPSLVIGSFVAAVGRGLVKFRIFKECLPLPEASFRHAIKGNYRDRKDFKNIQVRNLLSLFHPLPASVTATAVPHPLEKVGQSFANVDMPKITPAWAMEDRVKLMSCPQAKVGSSLANVPPPNTIPALYMEHHAKCSSMPTSVENPYMTRMQHVHPPPIVESQRVYELQSAQHGWPRTTSFMESALTVNS</sequence>
<dbReference type="Proteomes" id="UP001234989">
    <property type="component" value="Chromosome 6"/>
</dbReference>
<evidence type="ECO:0000313" key="2">
    <source>
        <dbReference type="EMBL" id="WMV35231.1"/>
    </source>
</evidence>